<dbReference type="OrthoDB" id="7054253at2"/>
<feature type="chain" id="PRO_5016795961" description="NemA protein" evidence="1">
    <location>
        <begin position="18"/>
        <end position="158"/>
    </location>
</feature>
<reference evidence="2 3" key="1">
    <citation type="submission" date="2018-06" db="EMBL/GenBank/DDBJ databases">
        <authorList>
            <consortium name="Pathogen Informatics"/>
            <person name="Doyle S."/>
        </authorList>
    </citation>
    <scope>NUCLEOTIDE SEQUENCE [LARGE SCALE GENOMIC DNA]</scope>
    <source>
        <strain evidence="2 3">NCTC10283</strain>
    </source>
</reference>
<dbReference type="Proteomes" id="UP000254209">
    <property type="component" value="Unassembled WGS sequence"/>
</dbReference>
<evidence type="ECO:0008006" key="4">
    <source>
        <dbReference type="Google" id="ProtNLM"/>
    </source>
</evidence>
<dbReference type="AlphaFoldDB" id="A0A376BV93"/>
<keyword evidence="1" id="KW-0732">Signal</keyword>
<accession>A0A376BV93</accession>
<dbReference type="EMBL" id="UFSO01000003">
    <property type="protein sequence ID" value="SSY80870.1"/>
    <property type="molecule type" value="Genomic_DNA"/>
</dbReference>
<dbReference type="RefSeq" id="WP_051968370.1">
    <property type="nucleotide sequence ID" value="NZ_CP091519.2"/>
</dbReference>
<organism evidence="2 3">
    <name type="scientific">Alysiella crassa</name>
    <dbReference type="NCBI Taxonomy" id="153491"/>
    <lineage>
        <taxon>Bacteria</taxon>
        <taxon>Pseudomonadati</taxon>
        <taxon>Pseudomonadota</taxon>
        <taxon>Betaproteobacteria</taxon>
        <taxon>Neisseriales</taxon>
        <taxon>Neisseriaceae</taxon>
        <taxon>Alysiella</taxon>
    </lineage>
</organism>
<protein>
    <recommendedName>
        <fullName evidence="4">NemA protein</fullName>
    </recommendedName>
</protein>
<name>A0A376BV93_9NEIS</name>
<evidence type="ECO:0000256" key="1">
    <source>
        <dbReference type="SAM" id="SignalP"/>
    </source>
</evidence>
<evidence type="ECO:0000313" key="2">
    <source>
        <dbReference type="EMBL" id="SSY80870.1"/>
    </source>
</evidence>
<sequence length="158" mass="16800">MKRSIPLFATLFLAACAGGGVSSNGVSLGIGLGGMLGNHVGIGTSVNIPLGNNTPASNNSTIQAIQEQIIHFDAHGQSTDSATKNGYRRKILTKQSDGNYLVQDFYEMGGAKRTDPMQLSRDQLHTFRAAPANGTLTVYAINGTVMQQQTYQNGKLIK</sequence>
<dbReference type="STRING" id="1120980.GCA_000745955_00241"/>
<evidence type="ECO:0000313" key="3">
    <source>
        <dbReference type="Proteomes" id="UP000254209"/>
    </source>
</evidence>
<dbReference type="PROSITE" id="PS51257">
    <property type="entry name" value="PROKAR_LIPOPROTEIN"/>
    <property type="match status" value="1"/>
</dbReference>
<gene>
    <name evidence="2" type="ORF">NCTC10283_02432</name>
</gene>
<feature type="signal peptide" evidence="1">
    <location>
        <begin position="1"/>
        <end position="17"/>
    </location>
</feature>
<proteinExistence type="predicted"/>
<keyword evidence="3" id="KW-1185">Reference proteome</keyword>